<organism evidence="2 3">
    <name type="scientific">Mycena venus</name>
    <dbReference type="NCBI Taxonomy" id="2733690"/>
    <lineage>
        <taxon>Eukaryota</taxon>
        <taxon>Fungi</taxon>
        <taxon>Dikarya</taxon>
        <taxon>Basidiomycota</taxon>
        <taxon>Agaricomycotina</taxon>
        <taxon>Agaricomycetes</taxon>
        <taxon>Agaricomycetidae</taxon>
        <taxon>Agaricales</taxon>
        <taxon>Marasmiineae</taxon>
        <taxon>Mycenaceae</taxon>
        <taxon>Mycena</taxon>
    </lineage>
</organism>
<evidence type="ECO:0000313" key="3">
    <source>
        <dbReference type="Proteomes" id="UP000620124"/>
    </source>
</evidence>
<feature type="compositionally biased region" description="Basic and acidic residues" evidence="1">
    <location>
        <begin position="234"/>
        <end position="264"/>
    </location>
</feature>
<proteinExistence type="predicted"/>
<feature type="compositionally biased region" description="Acidic residues" evidence="1">
    <location>
        <begin position="208"/>
        <end position="218"/>
    </location>
</feature>
<comment type="caution">
    <text evidence="2">The sequence shown here is derived from an EMBL/GenBank/DDBJ whole genome shotgun (WGS) entry which is preliminary data.</text>
</comment>
<feature type="region of interest" description="Disordered" evidence="1">
    <location>
        <begin position="30"/>
        <end position="150"/>
    </location>
</feature>
<dbReference type="AlphaFoldDB" id="A0A8H7CE18"/>
<dbReference type="EMBL" id="JACAZI010000028">
    <property type="protein sequence ID" value="KAF7333775.1"/>
    <property type="molecule type" value="Genomic_DNA"/>
</dbReference>
<feature type="compositionally biased region" description="Acidic residues" evidence="1">
    <location>
        <begin position="191"/>
        <end position="200"/>
    </location>
</feature>
<sequence>MKTAQAEVSRILPRHLRHITRGAKFTFTFPLPPPKPISSPAAGLKRAKGHLDPPTPNPSPEKQRIFKRGSRDAILPPSPLIFNPAGLPSHRRGPEDVCGPVNPRPRAGGYSSEDSDIEADDKGQQDLNVSDEFSWGPEDDAPPPPESQLIQSAFFIDTHSYHGPIQARERVQATESDTGSVVGRLPALADISDDEGDTYDAESMPGLDDVDNMNDELPYDTPTHRPRPLFPGPSEDKATRLERENREYTERAEEKRLREVDAKRMKAARKRVGATERMQQFRARKHEQKIADGWVPGQKRSTRSS</sequence>
<keyword evidence="3" id="KW-1185">Reference proteome</keyword>
<evidence type="ECO:0000313" key="2">
    <source>
        <dbReference type="EMBL" id="KAF7333775.1"/>
    </source>
</evidence>
<feature type="region of interest" description="Disordered" evidence="1">
    <location>
        <begin position="171"/>
        <end position="305"/>
    </location>
</feature>
<protein>
    <submittedName>
        <fullName evidence="2">Uncharacterized protein</fullName>
    </submittedName>
</protein>
<reference evidence="2" key="1">
    <citation type="submission" date="2020-05" db="EMBL/GenBank/DDBJ databases">
        <title>Mycena genomes resolve the evolution of fungal bioluminescence.</title>
        <authorList>
            <person name="Tsai I.J."/>
        </authorList>
    </citation>
    <scope>NUCLEOTIDE SEQUENCE</scope>
    <source>
        <strain evidence="2">CCC161011</strain>
    </source>
</reference>
<accession>A0A8H7CE18</accession>
<dbReference type="Proteomes" id="UP000620124">
    <property type="component" value="Unassembled WGS sequence"/>
</dbReference>
<gene>
    <name evidence="2" type="ORF">MVEN_02334200</name>
</gene>
<evidence type="ECO:0000256" key="1">
    <source>
        <dbReference type="SAM" id="MobiDB-lite"/>
    </source>
</evidence>
<name>A0A8H7CE18_9AGAR</name>
<dbReference type="OrthoDB" id="3063756at2759"/>